<comment type="similarity">
    <text evidence="1">Belongs to the LysR transcriptional regulatory family.</text>
</comment>
<dbReference type="InterPro" id="IPR005119">
    <property type="entry name" value="LysR_subst-bd"/>
</dbReference>
<evidence type="ECO:0000256" key="1">
    <source>
        <dbReference type="ARBA" id="ARBA00009437"/>
    </source>
</evidence>
<organism evidence="3 4">
    <name type="scientific">Leclercia adecarboxylata</name>
    <dbReference type="NCBI Taxonomy" id="83655"/>
    <lineage>
        <taxon>Bacteria</taxon>
        <taxon>Pseudomonadati</taxon>
        <taxon>Pseudomonadota</taxon>
        <taxon>Gammaproteobacteria</taxon>
        <taxon>Enterobacterales</taxon>
        <taxon>Enterobacteriaceae</taxon>
        <taxon>Leclercia</taxon>
    </lineage>
</organism>
<evidence type="ECO:0000313" key="3">
    <source>
        <dbReference type="EMBL" id="MDC6641688.1"/>
    </source>
</evidence>
<dbReference type="PANTHER" id="PTHR30537">
    <property type="entry name" value="HTH-TYPE TRANSCRIPTIONAL REGULATOR"/>
    <property type="match status" value="1"/>
</dbReference>
<dbReference type="RefSeq" id="WP_272733650.1">
    <property type="nucleotide sequence ID" value="NZ_JAOURS010000230.1"/>
</dbReference>
<sequence length="135" mass="14787">ITCASPAYLDRHGTPATVDDLHAHRSIVGYRYGQPVAWRIGEDAGQARFIPSGTHQLNDGDAVIEAAIAGLGICQMPHFLVKRHLQSGALQQVLGHCMQHHVEIHSLWPQTRHLRPKVRYVVDALATLADAGAFD</sequence>
<feature type="non-terminal residue" evidence="3">
    <location>
        <position position="1"/>
    </location>
</feature>
<accession>A0A9X3YF51</accession>
<dbReference type="AlphaFoldDB" id="A0A9X3YF51"/>
<evidence type="ECO:0000313" key="4">
    <source>
        <dbReference type="Proteomes" id="UP001149314"/>
    </source>
</evidence>
<dbReference type="EMBL" id="JAOURS010000230">
    <property type="protein sequence ID" value="MDC6641688.1"/>
    <property type="molecule type" value="Genomic_DNA"/>
</dbReference>
<dbReference type="SUPFAM" id="SSF53850">
    <property type="entry name" value="Periplasmic binding protein-like II"/>
    <property type="match status" value="1"/>
</dbReference>
<proteinExistence type="inferred from homology"/>
<dbReference type="Pfam" id="PF03466">
    <property type="entry name" value="LysR_substrate"/>
    <property type="match status" value="1"/>
</dbReference>
<protein>
    <submittedName>
        <fullName evidence="3">LysR substrate-binding domain-containing protein</fullName>
    </submittedName>
</protein>
<comment type="caution">
    <text evidence="3">The sequence shown here is derived from an EMBL/GenBank/DDBJ whole genome shotgun (WGS) entry which is preliminary data.</text>
</comment>
<reference evidence="3" key="1">
    <citation type="journal article" date="2023" name="Genes Genomics">
        <title>Genomic insights of Leclercia adecarboxylata strains linked to an outbreak in public hospitals in Mexico.</title>
        <authorList>
            <person name="Barrios-Villa E."/>
            <person name="Pacheco-Flores B."/>
            <person name="Lozano-Zarain P."/>
            <person name="Del Campo-Ortega R."/>
            <person name="de Jesus Ascencio-Montiel I."/>
            <person name="Gonzalez-Leon M."/>
            <person name="Camorlinga-Ponce M."/>
            <person name="Gaytan Cervantes F.J."/>
            <person name="Gonzalez Torres C."/>
            <person name="Aguilar E."/>
            <person name="Gonzalez Ibarra J."/>
            <person name="Torres Lopez F.J."/>
            <person name="Rosas-Vargas H."/>
            <person name="Gonzalez-Bonilla C.R."/>
            <person name="Del Carmen Rocha-Gracia R."/>
        </authorList>
    </citation>
    <scope>NUCLEOTIDE SEQUENCE</scope>
    <source>
        <strain evidence="3">Lac40</strain>
    </source>
</reference>
<evidence type="ECO:0000259" key="2">
    <source>
        <dbReference type="Pfam" id="PF03466"/>
    </source>
</evidence>
<dbReference type="Gene3D" id="3.40.190.290">
    <property type="match status" value="1"/>
</dbReference>
<dbReference type="InterPro" id="IPR058163">
    <property type="entry name" value="LysR-type_TF_proteobact-type"/>
</dbReference>
<dbReference type="Proteomes" id="UP001149314">
    <property type="component" value="Unassembled WGS sequence"/>
</dbReference>
<feature type="domain" description="LysR substrate-binding" evidence="2">
    <location>
        <begin position="3"/>
        <end position="127"/>
    </location>
</feature>
<dbReference type="PANTHER" id="PTHR30537:SF5">
    <property type="entry name" value="HTH-TYPE TRANSCRIPTIONAL ACTIVATOR TTDR-RELATED"/>
    <property type="match status" value="1"/>
</dbReference>
<name>A0A9X3YF51_9ENTR</name>
<gene>
    <name evidence="3" type="ORF">OEZ79_26355</name>
</gene>